<dbReference type="PANTHER" id="PTHR43008:SF4">
    <property type="entry name" value="CHAIN DEHYDROGENASE, PUTATIVE (AFU_ORTHOLOGUE AFUA_4G08710)-RELATED"/>
    <property type="match status" value="1"/>
</dbReference>
<dbReference type="SUPFAM" id="SSF51735">
    <property type="entry name" value="NAD(P)-binding Rossmann-fold domains"/>
    <property type="match status" value="1"/>
</dbReference>
<dbReference type="PANTHER" id="PTHR43008">
    <property type="entry name" value="BENZIL REDUCTASE"/>
    <property type="match status" value="1"/>
</dbReference>
<evidence type="ECO:0000313" key="3">
    <source>
        <dbReference type="EMBL" id="KUN84147.1"/>
    </source>
</evidence>
<organism evidence="3 4">
    <name type="scientific">Streptomyces griseoruber</name>
    <dbReference type="NCBI Taxonomy" id="1943"/>
    <lineage>
        <taxon>Bacteria</taxon>
        <taxon>Bacillati</taxon>
        <taxon>Actinomycetota</taxon>
        <taxon>Actinomycetes</taxon>
        <taxon>Kitasatosporales</taxon>
        <taxon>Streptomycetaceae</taxon>
        <taxon>Streptomyces</taxon>
    </lineage>
</organism>
<evidence type="ECO:0000313" key="4">
    <source>
        <dbReference type="Proteomes" id="UP000052982"/>
    </source>
</evidence>
<keyword evidence="2" id="KW-0560">Oxidoreductase</keyword>
<name>A0A101T1N8_9ACTN</name>
<keyword evidence="4" id="KW-1185">Reference proteome</keyword>
<dbReference type="RefSeq" id="WP_055637171.1">
    <property type="nucleotide sequence ID" value="NZ_KQ948767.1"/>
</dbReference>
<accession>A0A101T1N8</accession>
<dbReference type="Gene3D" id="3.40.50.720">
    <property type="entry name" value="NAD(P)-binding Rossmann-like Domain"/>
    <property type="match status" value="1"/>
</dbReference>
<comment type="caution">
    <text evidence="3">The sequence shown here is derived from an EMBL/GenBank/DDBJ whole genome shotgun (WGS) entry which is preliminary data.</text>
</comment>
<dbReference type="InterPro" id="IPR002347">
    <property type="entry name" value="SDR_fam"/>
</dbReference>
<dbReference type="Pfam" id="PF00106">
    <property type="entry name" value="adh_short"/>
    <property type="match status" value="1"/>
</dbReference>
<dbReference type="CDD" id="cd05233">
    <property type="entry name" value="SDR_c"/>
    <property type="match status" value="1"/>
</dbReference>
<proteinExistence type="inferred from homology"/>
<dbReference type="PRINTS" id="PR00081">
    <property type="entry name" value="GDHRDH"/>
</dbReference>
<dbReference type="OrthoDB" id="9803333at2"/>
<evidence type="ECO:0000256" key="2">
    <source>
        <dbReference type="ARBA" id="ARBA00023002"/>
    </source>
</evidence>
<protein>
    <submittedName>
        <fullName evidence="3">Short-chain dehydrogenase</fullName>
    </submittedName>
</protein>
<gene>
    <name evidence="3" type="ORF">AQJ64_15340</name>
</gene>
<dbReference type="Pfam" id="PF13561">
    <property type="entry name" value="adh_short_C2"/>
    <property type="match status" value="1"/>
</dbReference>
<dbReference type="STRING" id="1943.AQJ64_15340"/>
<dbReference type="AlphaFoldDB" id="A0A101T1N8"/>
<dbReference type="GO" id="GO:0050664">
    <property type="term" value="F:oxidoreductase activity, acting on NAD(P)H, oxygen as acceptor"/>
    <property type="evidence" value="ECO:0007669"/>
    <property type="project" value="TreeGrafter"/>
</dbReference>
<evidence type="ECO:0000256" key="1">
    <source>
        <dbReference type="ARBA" id="ARBA00006484"/>
    </source>
</evidence>
<dbReference type="Proteomes" id="UP000052982">
    <property type="component" value="Unassembled WGS sequence"/>
</dbReference>
<dbReference type="InterPro" id="IPR036291">
    <property type="entry name" value="NAD(P)-bd_dom_sf"/>
</dbReference>
<dbReference type="EMBL" id="LMWW01000018">
    <property type="protein sequence ID" value="KUN84147.1"/>
    <property type="molecule type" value="Genomic_DNA"/>
</dbReference>
<reference evidence="3 4" key="1">
    <citation type="submission" date="2015-10" db="EMBL/GenBank/DDBJ databases">
        <title>Draft genome sequence of Streptomyces griseoruber DSM 40281, type strain for the species Streptomyces griseoruber.</title>
        <authorList>
            <person name="Ruckert C."/>
            <person name="Winkler A."/>
            <person name="Kalinowski J."/>
            <person name="Kampfer P."/>
            <person name="Glaeser S."/>
        </authorList>
    </citation>
    <scope>NUCLEOTIDE SEQUENCE [LARGE SCALE GENOMIC DNA]</scope>
    <source>
        <strain evidence="3 4">DSM 40281</strain>
    </source>
</reference>
<comment type="similarity">
    <text evidence="1">Belongs to the short-chain dehydrogenases/reductases (SDR) family.</text>
</comment>
<sequence>MTTVGVVTGGGRGMGLECARRLTGRVDRLLVVDRDGAGATAAAEELSGHGAVVEPVELDITDGAGLTGLARRASRLGRLRAVAHAAGISPTMGDWRRILIVDLVGTALLHEALRPLVTRGTAMVCFASMSADLVLAEPPEAAEDALGEPLDPRFLDRLRAALGPSVEEPGTAYTWAKHGVRRLVRREAVRIGALGGRVCSVSPGIIGTPQGRQEAAHHPSMKAMVERTPLGREGRPEEVAAVVAFLLSDEASFLTGVDVRVDGGVISALGGGAVPGP</sequence>